<evidence type="ECO:0000313" key="1">
    <source>
        <dbReference type="EMBL" id="KAG5462941.1"/>
    </source>
</evidence>
<organism evidence="1 2">
    <name type="scientific">Olpidium bornovanus</name>
    <dbReference type="NCBI Taxonomy" id="278681"/>
    <lineage>
        <taxon>Eukaryota</taxon>
        <taxon>Fungi</taxon>
        <taxon>Fungi incertae sedis</taxon>
        <taxon>Olpidiomycota</taxon>
        <taxon>Olpidiomycotina</taxon>
        <taxon>Olpidiomycetes</taxon>
        <taxon>Olpidiales</taxon>
        <taxon>Olpidiaceae</taxon>
        <taxon>Olpidium</taxon>
    </lineage>
</organism>
<dbReference type="EMBL" id="JAEFCI010001379">
    <property type="protein sequence ID" value="KAG5462941.1"/>
    <property type="molecule type" value="Genomic_DNA"/>
</dbReference>
<reference evidence="1 2" key="1">
    <citation type="journal article" name="Sci. Rep.">
        <title>Genome-scale phylogenetic analyses confirm Olpidium as the closest living zoosporic fungus to the non-flagellated, terrestrial fungi.</title>
        <authorList>
            <person name="Chang Y."/>
            <person name="Rochon D."/>
            <person name="Sekimoto S."/>
            <person name="Wang Y."/>
            <person name="Chovatia M."/>
            <person name="Sandor L."/>
            <person name="Salamov A."/>
            <person name="Grigoriev I.V."/>
            <person name="Stajich J.E."/>
            <person name="Spatafora J.W."/>
        </authorList>
    </citation>
    <scope>NUCLEOTIDE SEQUENCE [LARGE SCALE GENOMIC DNA]</scope>
    <source>
        <strain evidence="1">S191</strain>
    </source>
</reference>
<name>A0A8H8A0T6_9FUNG</name>
<dbReference type="AlphaFoldDB" id="A0A8H8A0T6"/>
<proteinExistence type="predicted"/>
<evidence type="ECO:0000313" key="2">
    <source>
        <dbReference type="Proteomes" id="UP000673691"/>
    </source>
</evidence>
<dbReference type="Proteomes" id="UP000673691">
    <property type="component" value="Unassembled WGS sequence"/>
</dbReference>
<sequence length="208" mass="21201">MFGNASEESYFGLHVRGNPKLASLAGLQSAPPGGEIVLEDLPLVTDLTGLPAPSSGPLRKLALQKMNGLTTLNTLPAYEGLSGMALIVSDCSSLTSLESPFVVPAAPAIVKLTGNDKLSDVGALAAVKTWPKGVNISGNPHLCDFKVRDAAAPGVPRWKRSPDSATPNAVVTPNCFVKRSAAAGAQARSVIGAGAAVMTSISFAALLA</sequence>
<keyword evidence="2" id="KW-1185">Reference proteome</keyword>
<accession>A0A8H8A0T6</accession>
<comment type="caution">
    <text evidence="1">The sequence shown here is derived from an EMBL/GenBank/DDBJ whole genome shotgun (WGS) entry which is preliminary data.</text>
</comment>
<protein>
    <submittedName>
        <fullName evidence="1">Uncharacterized protein</fullName>
    </submittedName>
</protein>
<gene>
    <name evidence="1" type="ORF">BJ554DRAFT_2715</name>
</gene>